<dbReference type="Proteomes" id="UP001196413">
    <property type="component" value="Unassembled WGS sequence"/>
</dbReference>
<proteinExistence type="predicted"/>
<protein>
    <submittedName>
        <fullName evidence="1">Uncharacterized protein</fullName>
    </submittedName>
</protein>
<comment type="caution">
    <text evidence="1">The sequence shown here is derived from an EMBL/GenBank/DDBJ whole genome shotgun (WGS) entry which is preliminary data.</text>
</comment>
<sequence>MGGIMYKNNNMAGAMYISTTKGTRNHLEISESASRYTVSSYKSWVILIMIRVASRHNHGMRLALAAMVELNQQLGWRPREKKRMENVLVYIDLVKSKRQRIQLAIRFELFVWKLMLDRHVFEVRRQPLRNLRSGFFHLPVKRSEDFVRNTFWYMTFLLHRGDDSISFLTCG</sequence>
<dbReference type="AlphaFoldDB" id="A0AAD5R001"/>
<accession>A0AAD5R001</accession>
<organism evidence="1 2">
    <name type="scientific">Parelaphostrongylus tenuis</name>
    <name type="common">Meningeal worm</name>
    <dbReference type="NCBI Taxonomy" id="148309"/>
    <lineage>
        <taxon>Eukaryota</taxon>
        <taxon>Metazoa</taxon>
        <taxon>Ecdysozoa</taxon>
        <taxon>Nematoda</taxon>
        <taxon>Chromadorea</taxon>
        <taxon>Rhabditida</taxon>
        <taxon>Rhabditina</taxon>
        <taxon>Rhabditomorpha</taxon>
        <taxon>Strongyloidea</taxon>
        <taxon>Metastrongylidae</taxon>
        <taxon>Parelaphostrongylus</taxon>
    </lineage>
</organism>
<evidence type="ECO:0000313" key="2">
    <source>
        <dbReference type="Proteomes" id="UP001196413"/>
    </source>
</evidence>
<dbReference type="EMBL" id="JAHQIW010005694">
    <property type="protein sequence ID" value="KAJ1366881.1"/>
    <property type="molecule type" value="Genomic_DNA"/>
</dbReference>
<evidence type="ECO:0000313" key="1">
    <source>
        <dbReference type="EMBL" id="KAJ1366881.1"/>
    </source>
</evidence>
<keyword evidence="2" id="KW-1185">Reference proteome</keyword>
<name>A0AAD5R001_PARTN</name>
<reference evidence="1" key="1">
    <citation type="submission" date="2021-06" db="EMBL/GenBank/DDBJ databases">
        <title>Parelaphostrongylus tenuis whole genome reference sequence.</title>
        <authorList>
            <person name="Garwood T.J."/>
            <person name="Larsen P.A."/>
            <person name="Fountain-Jones N.M."/>
            <person name="Garbe J.R."/>
            <person name="Macchietto M.G."/>
            <person name="Kania S.A."/>
            <person name="Gerhold R.W."/>
            <person name="Richards J.E."/>
            <person name="Wolf T.M."/>
        </authorList>
    </citation>
    <scope>NUCLEOTIDE SEQUENCE</scope>
    <source>
        <strain evidence="1">MNPRO001-30</strain>
        <tissue evidence="1">Meninges</tissue>
    </source>
</reference>
<gene>
    <name evidence="1" type="ORF">KIN20_027663</name>
</gene>